<feature type="region of interest" description="Disordered" evidence="1">
    <location>
        <begin position="1"/>
        <end position="68"/>
    </location>
</feature>
<feature type="domain" description="DUF4637" evidence="2">
    <location>
        <begin position="119"/>
        <end position="161"/>
    </location>
</feature>
<gene>
    <name evidence="4" type="primary">CUNH17orf50</name>
</gene>
<proteinExistence type="predicted"/>
<dbReference type="RefSeq" id="XP_007946125.1">
    <property type="nucleotide sequence ID" value="XM_007947934.1"/>
</dbReference>
<accession>A0A8B7ADR4</accession>
<evidence type="ECO:0000259" key="2">
    <source>
        <dbReference type="Pfam" id="PF15470"/>
    </source>
</evidence>
<feature type="compositionally biased region" description="Basic and acidic residues" evidence="1">
    <location>
        <begin position="1"/>
        <end position="16"/>
    </location>
</feature>
<dbReference type="InterPro" id="IPR029174">
    <property type="entry name" value="DUF4637"/>
</dbReference>
<dbReference type="PANTHER" id="PTHR37878">
    <property type="entry name" value="HYPOTHETICAL PROTEIN LOC689039"/>
    <property type="match status" value="1"/>
</dbReference>
<evidence type="ECO:0000256" key="1">
    <source>
        <dbReference type="SAM" id="MobiDB-lite"/>
    </source>
</evidence>
<dbReference type="AlphaFoldDB" id="A0A8B7ADR4"/>
<organism evidence="3 4">
    <name type="scientific">Orycteropus afer afer</name>
    <dbReference type="NCBI Taxonomy" id="1230840"/>
    <lineage>
        <taxon>Eukaryota</taxon>
        <taxon>Metazoa</taxon>
        <taxon>Chordata</taxon>
        <taxon>Craniata</taxon>
        <taxon>Vertebrata</taxon>
        <taxon>Euteleostomi</taxon>
        <taxon>Mammalia</taxon>
        <taxon>Eutheria</taxon>
        <taxon>Afrotheria</taxon>
        <taxon>Tubulidentata</taxon>
        <taxon>Orycteropodidae</taxon>
        <taxon>Orycteropus</taxon>
    </lineage>
</organism>
<feature type="compositionally biased region" description="Basic and acidic residues" evidence="1">
    <location>
        <begin position="46"/>
        <end position="64"/>
    </location>
</feature>
<protein>
    <submittedName>
        <fullName evidence="4">Uncharacterized protein C17orf50 homolog</fullName>
    </submittedName>
</protein>
<dbReference type="Pfam" id="PF15470">
    <property type="entry name" value="DUF4637"/>
    <property type="match status" value="1"/>
</dbReference>
<evidence type="ECO:0000313" key="4">
    <source>
        <dbReference type="RefSeq" id="XP_007946125.1"/>
    </source>
</evidence>
<sequence length="179" mass="19853">MDKHSVKTPLWKKELEEPQASKAEGKEEEERSEGEDEERQLSESPAEGKEEFPVVAEGEDRDRGSVSYCPLRQESSTQQVALLRRADSGLWAWFSPFALLSGLAAPAADRKRSLPEEPCVLEKPRQRPRGGGCARCEILFCKRCRNLHSHPAYVAHCILEHRDLAEGRASGAAGAAWGS</sequence>
<dbReference type="PANTHER" id="PTHR37878:SF1">
    <property type="entry name" value="DUF4637 DOMAIN-CONTAINING PROTEIN"/>
    <property type="match status" value="1"/>
</dbReference>
<dbReference type="Proteomes" id="UP000694850">
    <property type="component" value="Unplaced"/>
</dbReference>
<dbReference type="OrthoDB" id="9666283at2759"/>
<name>A0A8B7ADR4_ORYAF</name>
<keyword evidence="3" id="KW-1185">Reference proteome</keyword>
<reference evidence="4" key="1">
    <citation type="submission" date="2025-08" db="UniProtKB">
        <authorList>
            <consortium name="RefSeq"/>
        </authorList>
    </citation>
    <scope>IDENTIFICATION</scope>
</reference>
<evidence type="ECO:0000313" key="3">
    <source>
        <dbReference type="Proteomes" id="UP000694850"/>
    </source>
</evidence>